<dbReference type="SUPFAM" id="SSF53335">
    <property type="entry name" value="S-adenosyl-L-methionine-dependent methyltransferases"/>
    <property type="match status" value="1"/>
</dbReference>
<comment type="caution">
    <text evidence="11">The sequence shown here is derived from an EMBL/GenBank/DDBJ whole genome shotgun (WGS) entry which is preliminary data.</text>
</comment>
<dbReference type="GO" id="GO:0008983">
    <property type="term" value="F:protein-glutamate O-methyltransferase activity"/>
    <property type="evidence" value="ECO:0007669"/>
    <property type="project" value="UniProtKB-EC"/>
</dbReference>
<dbReference type="CDD" id="cd00130">
    <property type="entry name" value="PAS"/>
    <property type="match status" value="2"/>
</dbReference>
<dbReference type="EC" id="2.1.1.80" evidence="2"/>
<dbReference type="Pfam" id="PF01739">
    <property type="entry name" value="CheR"/>
    <property type="match status" value="1"/>
</dbReference>
<dbReference type="InterPro" id="IPR013655">
    <property type="entry name" value="PAS_fold_3"/>
</dbReference>
<feature type="domain" description="CheB-type methylesterase" evidence="9">
    <location>
        <begin position="19"/>
        <end position="229"/>
    </location>
</feature>
<dbReference type="InterPro" id="IPR029063">
    <property type="entry name" value="SAM-dependent_MTases_sf"/>
</dbReference>
<dbReference type="NCBIfam" id="TIGR00229">
    <property type="entry name" value="sensory_box"/>
    <property type="match status" value="1"/>
</dbReference>
<keyword evidence="5" id="KW-0949">S-adenosyl-L-methionine</keyword>
<dbReference type="InterPro" id="IPR000014">
    <property type="entry name" value="PAS"/>
</dbReference>
<dbReference type="InterPro" id="IPR036804">
    <property type="entry name" value="CheR_N_sf"/>
</dbReference>
<evidence type="ECO:0000313" key="12">
    <source>
        <dbReference type="Proteomes" id="UP000005713"/>
    </source>
</evidence>
<feature type="coiled-coil region" evidence="7">
    <location>
        <begin position="681"/>
        <end position="740"/>
    </location>
</feature>
<evidence type="ECO:0000259" key="9">
    <source>
        <dbReference type="PROSITE" id="PS50122"/>
    </source>
</evidence>
<dbReference type="SUPFAM" id="SSF47757">
    <property type="entry name" value="Chemotaxis receptor methyltransferase CheR, N-terminal domain"/>
    <property type="match status" value="1"/>
</dbReference>
<feature type="active site" evidence="6">
    <location>
        <position position="171"/>
    </location>
</feature>
<dbReference type="Proteomes" id="UP000005713">
    <property type="component" value="Unassembled WGS sequence"/>
</dbReference>
<dbReference type="eggNOG" id="COG1352">
    <property type="taxonomic scope" value="Bacteria"/>
</dbReference>
<dbReference type="InterPro" id="IPR022641">
    <property type="entry name" value="CheR_N"/>
</dbReference>
<name>A3K0U6_SAGS3</name>
<dbReference type="Pfam" id="PF01339">
    <property type="entry name" value="CheB_methylest"/>
    <property type="match status" value="1"/>
</dbReference>
<dbReference type="Gene3D" id="3.40.50.150">
    <property type="entry name" value="Vaccinia Virus protein VP39"/>
    <property type="match status" value="1"/>
</dbReference>
<evidence type="ECO:0000256" key="7">
    <source>
        <dbReference type="SAM" id="Coils"/>
    </source>
</evidence>
<evidence type="ECO:0000256" key="6">
    <source>
        <dbReference type="PROSITE-ProRule" id="PRU00050"/>
    </source>
</evidence>
<dbReference type="SMART" id="SM00091">
    <property type="entry name" value="PAS"/>
    <property type="match status" value="2"/>
</dbReference>
<evidence type="ECO:0000259" key="10">
    <source>
        <dbReference type="PROSITE" id="PS50123"/>
    </source>
</evidence>
<dbReference type="GO" id="GO:0005737">
    <property type="term" value="C:cytoplasm"/>
    <property type="evidence" value="ECO:0007669"/>
    <property type="project" value="InterPro"/>
</dbReference>
<dbReference type="Pfam" id="PF13596">
    <property type="entry name" value="PAS_10"/>
    <property type="match status" value="1"/>
</dbReference>
<evidence type="ECO:0000256" key="4">
    <source>
        <dbReference type="ARBA" id="ARBA00022679"/>
    </source>
</evidence>
<proteinExistence type="predicted"/>
<dbReference type="InterPro" id="IPR035965">
    <property type="entry name" value="PAS-like_dom_sf"/>
</dbReference>
<dbReference type="Pfam" id="PF03705">
    <property type="entry name" value="CheR_N"/>
    <property type="match status" value="1"/>
</dbReference>
<evidence type="ECO:0000256" key="3">
    <source>
        <dbReference type="ARBA" id="ARBA00022603"/>
    </source>
</evidence>
<dbReference type="Gene3D" id="3.30.565.10">
    <property type="entry name" value="Histidine kinase-like ATPase, C-terminal domain"/>
    <property type="match status" value="1"/>
</dbReference>
<evidence type="ECO:0000256" key="1">
    <source>
        <dbReference type="ARBA" id="ARBA00001541"/>
    </source>
</evidence>
<dbReference type="InterPro" id="IPR000673">
    <property type="entry name" value="Sig_transdc_resp-reg_Me-estase"/>
</dbReference>
<dbReference type="SUPFAM" id="SSF52738">
    <property type="entry name" value="Methylesterase CheB, C-terminal domain"/>
    <property type="match status" value="1"/>
</dbReference>
<dbReference type="Gene3D" id="1.10.155.10">
    <property type="entry name" value="Chemotaxis receptor methyltransferase CheR, N-terminal domain"/>
    <property type="match status" value="1"/>
</dbReference>
<organism evidence="11 12">
    <name type="scientific">Sagittula stellata (strain ATCC 700073 / DSM 11524 / E-37)</name>
    <dbReference type="NCBI Taxonomy" id="388399"/>
    <lineage>
        <taxon>Bacteria</taxon>
        <taxon>Pseudomonadati</taxon>
        <taxon>Pseudomonadota</taxon>
        <taxon>Alphaproteobacteria</taxon>
        <taxon>Rhodobacterales</taxon>
        <taxon>Roseobacteraceae</taxon>
        <taxon>Sagittula</taxon>
    </lineage>
</organism>
<dbReference type="SUPFAM" id="SSF55785">
    <property type="entry name" value="PYP-like sensor domain (PAS domain)"/>
    <property type="match status" value="2"/>
</dbReference>
<comment type="catalytic activity">
    <reaction evidence="1">
        <text>L-glutamyl-[protein] + S-adenosyl-L-methionine = [protein]-L-glutamate 5-O-methyl ester + S-adenosyl-L-homocysteine</text>
        <dbReference type="Rhea" id="RHEA:24452"/>
        <dbReference type="Rhea" id="RHEA-COMP:10208"/>
        <dbReference type="Rhea" id="RHEA-COMP:10311"/>
        <dbReference type="ChEBI" id="CHEBI:29973"/>
        <dbReference type="ChEBI" id="CHEBI:57856"/>
        <dbReference type="ChEBI" id="CHEBI:59789"/>
        <dbReference type="ChEBI" id="CHEBI:82795"/>
        <dbReference type="EC" id="2.1.1.80"/>
    </reaction>
</comment>
<dbReference type="SMART" id="SM00086">
    <property type="entry name" value="PAC"/>
    <property type="match status" value="3"/>
</dbReference>
<dbReference type="InterPro" id="IPR050903">
    <property type="entry name" value="Bact_Chemotaxis_MeTrfase"/>
</dbReference>
<feature type="active site" evidence="6">
    <location>
        <position position="31"/>
    </location>
</feature>
<dbReference type="AlphaFoldDB" id="A3K0U6"/>
<feature type="active site" evidence="6">
    <location>
        <position position="58"/>
    </location>
</feature>
<keyword evidence="4" id="KW-0808">Transferase</keyword>
<gene>
    <name evidence="11" type="ORF">SSE37_24254</name>
</gene>
<dbReference type="InterPro" id="IPR036890">
    <property type="entry name" value="HATPase_C_sf"/>
</dbReference>
<dbReference type="GO" id="GO:0032259">
    <property type="term" value="P:methylation"/>
    <property type="evidence" value="ECO:0007669"/>
    <property type="project" value="UniProtKB-KW"/>
</dbReference>
<accession>A3K0U6</accession>
<keyword evidence="6" id="KW-0378">Hydrolase</keyword>
<evidence type="ECO:0000313" key="11">
    <source>
        <dbReference type="EMBL" id="EBA09411.1"/>
    </source>
</evidence>
<evidence type="ECO:0000259" key="8">
    <source>
        <dbReference type="PROSITE" id="PS50112"/>
    </source>
</evidence>
<dbReference type="GO" id="GO:0000156">
    <property type="term" value="F:phosphorelay response regulator activity"/>
    <property type="evidence" value="ECO:0007669"/>
    <property type="project" value="InterPro"/>
</dbReference>
<dbReference type="CDD" id="cd16434">
    <property type="entry name" value="CheB-CheR_fusion"/>
    <property type="match status" value="1"/>
</dbReference>
<evidence type="ECO:0000256" key="5">
    <source>
        <dbReference type="ARBA" id="ARBA00022691"/>
    </source>
</evidence>
<dbReference type="InterPro" id="IPR022642">
    <property type="entry name" value="CheR_C"/>
</dbReference>
<keyword evidence="3" id="KW-0489">Methyltransferase</keyword>
<dbReference type="Gene3D" id="3.40.50.180">
    <property type="entry name" value="Methylesterase CheB, C-terminal domain"/>
    <property type="match status" value="1"/>
</dbReference>
<dbReference type="InterPro" id="IPR035909">
    <property type="entry name" value="CheB_C"/>
</dbReference>
<dbReference type="PRINTS" id="PR00996">
    <property type="entry name" value="CHERMTFRASE"/>
</dbReference>
<keyword evidence="12" id="KW-1185">Reference proteome</keyword>
<reference evidence="11 12" key="1">
    <citation type="submission" date="2006-06" db="EMBL/GenBank/DDBJ databases">
        <authorList>
            <person name="Moran M.A."/>
            <person name="Ferriera S."/>
            <person name="Johnson J."/>
            <person name="Kravitz S."/>
            <person name="Beeson K."/>
            <person name="Sutton G."/>
            <person name="Rogers Y.-H."/>
            <person name="Friedman R."/>
            <person name="Frazier M."/>
            <person name="Venter J.C."/>
        </authorList>
    </citation>
    <scope>NUCLEOTIDE SEQUENCE [LARGE SCALE GENOMIC DNA]</scope>
    <source>
        <strain evidence="11 12">E-37</strain>
    </source>
</reference>
<dbReference type="Pfam" id="PF08447">
    <property type="entry name" value="PAS_3"/>
    <property type="match status" value="1"/>
</dbReference>
<dbReference type="GO" id="GO:0006935">
    <property type="term" value="P:chemotaxis"/>
    <property type="evidence" value="ECO:0007669"/>
    <property type="project" value="UniProtKB-UniRule"/>
</dbReference>
<keyword evidence="6" id="KW-0145">Chemotaxis</keyword>
<keyword evidence="7" id="KW-0175">Coiled coil</keyword>
<dbReference type="GO" id="GO:0008984">
    <property type="term" value="F:protein-glutamate methylesterase activity"/>
    <property type="evidence" value="ECO:0007669"/>
    <property type="project" value="InterPro"/>
</dbReference>
<dbReference type="Gene3D" id="3.30.450.20">
    <property type="entry name" value="PAS domain"/>
    <property type="match status" value="2"/>
</dbReference>
<dbReference type="PROSITE" id="PS50123">
    <property type="entry name" value="CHER"/>
    <property type="match status" value="1"/>
</dbReference>
<dbReference type="PROSITE" id="PS50122">
    <property type="entry name" value="CHEB"/>
    <property type="match status" value="1"/>
</dbReference>
<dbReference type="PANTHER" id="PTHR24422">
    <property type="entry name" value="CHEMOTAXIS PROTEIN METHYLTRANSFERASE"/>
    <property type="match status" value="1"/>
</dbReference>
<dbReference type="eggNOG" id="COG2201">
    <property type="taxonomic scope" value="Bacteria"/>
</dbReference>
<dbReference type="RefSeq" id="WP_005857085.1">
    <property type="nucleotide sequence ID" value="NZ_AAYA01000003.1"/>
</dbReference>
<dbReference type="InterPro" id="IPR000780">
    <property type="entry name" value="CheR_MeTrfase"/>
</dbReference>
<dbReference type="InterPro" id="IPR001610">
    <property type="entry name" value="PAC"/>
</dbReference>
<dbReference type="EMBL" id="AAYA01000003">
    <property type="protein sequence ID" value="EBA09411.1"/>
    <property type="molecule type" value="Genomic_DNA"/>
</dbReference>
<protein>
    <recommendedName>
        <fullName evidence="2">protein-glutamate O-methyltransferase</fullName>
        <ecNumber evidence="2">2.1.1.80</ecNumber>
    </recommendedName>
</protein>
<evidence type="ECO:0000256" key="2">
    <source>
        <dbReference type="ARBA" id="ARBA00012534"/>
    </source>
</evidence>
<dbReference type="SMART" id="SM00138">
    <property type="entry name" value="MeTrc"/>
    <property type="match status" value="1"/>
</dbReference>
<feature type="domain" description="CheR-type methyltransferase" evidence="10">
    <location>
        <begin position="235"/>
        <end position="487"/>
    </location>
</feature>
<feature type="domain" description="PAS" evidence="8">
    <location>
        <begin position="878"/>
        <end position="950"/>
    </location>
</feature>
<sequence>MTDAKTEDGQNPARNLGQVDDSFYLIGIGASAGGLDAIKQVISQVPENFPHSFVIVQHISPDYKSLMAEILGRSTTLPLCEVTDNMPVERGCIYLIPPRSNIVIQGTRGDSSPRLEDGVEEMQGNKGLRFSLVEPSPRPALNLPIDIFFISLAEAVGGRGISIVLSGTGSDGSRGIRAVKSNDGFVLVQEPKTAGFDGMPRTAIATGMVDMVLSPDDMIEEITRYIEMRDKGIIDVGEMFSKDTATYKKIVALVSEQSEIDFTRYKEPTLKRRIARRLALKGHDSPEAYLAELRDDTAEVNVLSREFLVGVTNFFRDLPVWQAFQEKILEDMFASGNTDQPLRIWSVGCSTGEEAYSAAMMLEDYRAANGISRDFRVYATDVNEAAIAVAKQGVYPEETSEEIPDDLLQKGYVEFRSGVFRIVPAIRNRVVFAVHNVAEDPPYTQTDLIICRNLLIYLSPDVQAKVITHFSFSLRKDAILMLGAAESPGQHGAMFQPLIGKLRIFRNRRVAENRRGKEQANYALTTSVPMPRVRRLSYRDQTPEDDLQRLLTGMLESNGAVICVVDENARMIKTFGDVSPVLHFPTGGFSAHLLDLIDERLRSPVMLAIRRAEAEGVSERRDLRMTLSDQQSQTVNLVARKITWQAHTVAYAVQFNIRTEELPKHPLAGVDSSGMPRDAYVAHLESEVRSLQDMLSATAEDLGASNEELQTTNEELTAANEELQANNEETQSINEELHTVNAEHAERISDLEAATADIENLLATADVGIVVLSNSLRVRRYSAGLAPFMDLGPRDVDRPLDNVTTTLTPDSMTLLADDARIALETKEESGRELRRKDGGWVRVRTRPFYGPDETPRGVVCSMQDVTSLKLLELEVTDQRERIETMLESEVEGVFDWQSAPGPSYLSPRFRAMLGYGETEVPDRLDAWLDLVHPDDLAAARAALETHLMSRNRETPLNIDLRCRRRDGSYADVQVRGRGMEWSDRARPARVVGVIADISQLRAREESVKRQDEAARRFVRVATLEWNALLGALRQVTDTLDETKQDVAFQRLNRLSGLMQRRMQSTLDFWDVEPGDLTIESQDLTALAHAAAGALRTEIMGTELKFEIGDLPAIKGSRALLTEMFETLLRIALEVRKTAKPSTIRLSQIEDTANEGAVVIQMLCPAPDVTPESVGAPGLATGSASDSSASDYGLEFCKRVAALHGGVLSVSYPDPADMVVTISLNADHAP</sequence>
<dbReference type="PROSITE" id="PS50112">
    <property type="entry name" value="PAS"/>
    <property type="match status" value="1"/>
</dbReference>
<dbReference type="OrthoDB" id="9816309at2"/>